<comment type="caution">
    <text evidence="1">The sequence shown here is derived from an EMBL/GenBank/DDBJ whole genome shotgun (WGS) entry which is preliminary data.</text>
</comment>
<dbReference type="EMBL" id="JASCIQ010000044">
    <property type="protein sequence ID" value="MDI3408321.1"/>
    <property type="molecule type" value="Genomic_DNA"/>
</dbReference>
<proteinExistence type="predicted"/>
<organism evidence="1 2">
    <name type="scientific">Streptomyces cavernicola</name>
    <dbReference type="NCBI Taxonomy" id="3043613"/>
    <lineage>
        <taxon>Bacteria</taxon>
        <taxon>Bacillati</taxon>
        <taxon>Actinomycetota</taxon>
        <taxon>Actinomycetes</taxon>
        <taxon>Kitasatosporales</taxon>
        <taxon>Streptomycetaceae</taxon>
        <taxon>Streptomyces</taxon>
    </lineage>
</organism>
<evidence type="ECO:0000313" key="1">
    <source>
        <dbReference type="EMBL" id="MDI3408321.1"/>
    </source>
</evidence>
<sequence>MSGFSWIQVGGGRVQITCNACRERFTAAPYAMQAKIDGHRCGRAIAHVNAGSTGRRR</sequence>
<evidence type="ECO:0000313" key="2">
    <source>
        <dbReference type="Proteomes" id="UP001223978"/>
    </source>
</evidence>
<accession>A0ABT6SJE2</accession>
<gene>
    <name evidence="1" type="ORF">QIS96_31445</name>
</gene>
<dbReference type="Proteomes" id="UP001223978">
    <property type="component" value="Unassembled WGS sequence"/>
</dbReference>
<keyword evidence="2" id="KW-1185">Reference proteome</keyword>
<evidence type="ECO:0008006" key="3">
    <source>
        <dbReference type="Google" id="ProtNLM"/>
    </source>
</evidence>
<reference evidence="1 2" key="1">
    <citation type="submission" date="2023-05" db="EMBL/GenBank/DDBJ databases">
        <title>Draft genome sequence of Streptomyces sp. B-S-A6 isolated from a cave soil in Thailand.</title>
        <authorList>
            <person name="Chamroensaksri N."/>
            <person name="Muangham S."/>
        </authorList>
    </citation>
    <scope>NUCLEOTIDE SEQUENCE [LARGE SCALE GENOMIC DNA]</scope>
    <source>
        <strain evidence="1 2">B-S-A6</strain>
    </source>
</reference>
<name>A0ABT6SJE2_9ACTN</name>
<protein>
    <recommendedName>
        <fullName evidence="3">C2H2-type domain-containing protein</fullName>
    </recommendedName>
</protein>
<dbReference type="RefSeq" id="WP_282546231.1">
    <property type="nucleotide sequence ID" value="NZ_JASCIQ010000044.1"/>
</dbReference>